<feature type="binding site" evidence="13">
    <location>
        <position position="208"/>
    </location>
    <ligand>
        <name>Mg(2+)</name>
        <dbReference type="ChEBI" id="CHEBI:18420"/>
    </ligand>
</feature>
<gene>
    <name evidence="17" type="ORF">Dsin_014040</name>
</gene>
<feature type="binding site" evidence="14">
    <location>
        <position position="106"/>
    </location>
    <ligand>
        <name>ATP</name>
        <dbReference type="ChEBI" id="CHEBI:30616"/>
    </ligand>
</feature>
<keyword evidence="3" id="KW-0597">Phosphoprotein</keyword>
<comment type="caution">
    <text evidence="17">The sequence shown here is derived from an EMBL/GenBank/DDBJ whole genome shotgun (WGS) entry which is preliminary data.</text>
</comment>
<feature type="binding site" evidence="13">
    <location>
        <position position="221"/>
    </location>
    <ligand>
        <name>Mg(2+)</name>
        <dbReference type="ChEBI" id="CHEBI:18420"/>
    </ligand>
</feature>
<protein>
    <recommendedName>
        <fullName evidence="16">Protein kinase domain-containing protein</fullName>
    </recommendedName>
</protein>
<dbReference type="AlphaFoldDB" id="A0AAE0ALU9"/>
<accession>A0AAE0ALU9</accession>
<dbReference type="GO" id="GO:0004674">
    <property type="term" value="F:protein serine/threonine kinase activity"/>
    <property type="evidence" value="ECO:0007669"/>
    <property type="project" value="UniProtKB-KW"/>
</dbReference>
<keyword evidence="9 15" id="KW-1133">Transmembrane helix</keyword>
<evidence type="ECO:0000256" key="12">
    <source>
        <dbReference type="PIRSR" id="PIRSR000615-1"/>
    </source>
</evidence>
<dbReference type="SMART" id="SM00220">
    <property type="entry name" value="S_TKc"/>
    <property type="match status" value="1"/>
</dbReference>
<dbReference type="FunFam" id="3.30.200.20:FF:000394">
    <property type="entry name" value="Leucine-rich repeat receptor-like protein kinase"/>
    <property type="match status" value="1"/>
</dbReference>
<keyword evidence="11" id="KW-0675">Receptor</keyword>
<keyword evidence="5 15" id="KW-0812">Transmembrane</keyword>
<keyword evidence="10 15" id="KW-0472">Membrane</keyword>
<dbReference type="GO" id="GO:0016020">
    <property type="term" value="C:membrane"/>
    <property type="evidence" value="ECO:0007669"/>
    <property type="project" value="UniProtKB-SubCell"/>
</dbReference>
<proteinExistence type="predicted"/>
<name>A0AAE0ALU9_9ROSI</name>
<evidence type="ECO:0000256" key="5">
    <source>
        <dbReference type="ARBA" id="ARBA00022692"/>
    </source>
</evidence>
<keyword evidence="7" id="KW-0418">Kinase</keyword>
<evidence type="ECO:0000256" key="9">
    <source>
        <dbReference type="ARBA" id="ARBA00022989"/>
    </source>
</evidence>
<dbReference type="PROSITE" id="PS00107">
    <property type="entry name" value="PROTEIN_KINASE_ATP"/>
    <property type="match status" value="1"/>
</dbReference>
<comment type="subcellular location">
    <subcellularLocation>
        <location evidence="1">Membrane</location>
        <topology evidence="1">Single-pass membrane protein</topology>
    </subcellularLocation>
</comment>
<evidence type="ECO:0000256" key="15">
    <source>
        <dbReference type="SAM" id="Phobius"/>
    </source>
</evidence>
<evidence type="ECO:0000259" key="16">
    <source>
        <dbReference type="PROSITE" id="PS50011"/>
    </source>
</evidence>
<dbReference type="Proteomes" id="UP001281410">
    <property type="component" value="Unassembled WGS sequence"/>
</dbReference>
<dbReference type="InterPro" id="IPR000719">
    <property type="entry name" value="Prot_kinase_dom"/>
</dbReference>
<evidence type="ECO:0000256" key="10">
    <source>
        <dbReference type="ARBA" id="ARBA00023136"/>
    </source>
</evidence>
<feature type="domain" description="Protein kinase" evidence="16">
    <location>
        <begin position="78"/>
        <end position="372"/>
    </location>
</feature>
<dbReference type="CDD" id="cd14066">
    <property type="entry name" value="STKc_IRAK"/>
    <property type="match status" value="1"/>
</dbReference>
<dbReference type="Gene3D" id="1.10.510.10">
    <property type="entry name" value="Transferase(Phosphotransferase) domain 1"/>
    <property type="match status" value="1"/>
</dbReference>
<evidence type="ECO:0000256" key="2">
    <source>
        <dbReference type="ARBA" id="ARBA00022527"/>
    </source>
</evidence>
<keyword evidence="8 14" id="KW-0067">ATP-binding</keyword>
<dbReference type="InterPro" id="IPR011009">
    <property type="entry name" value="Kinase-like_dom_sf"/>
</dbReference>
<feature type="active site" description="Proton acceptor" evidence="12">
    <location>
        <position position="203"/>
    </location>
</feature>
<dbReference type="Pfam" id="PF07714">
    <property type="entry name" value="PK_Tyr_Ser-Thr"/>
    <property type="match status" value="1"/>
</dbReference>
<evidence type="ECO:0000256" key="8">
    <source>
        <dbReference type="ARBA" id="ARBA00022840"/>
    </source>
</evidence>
<dbReference type="InterPro" id="IPR017441">
    <property type="entry name" value="Protein_kinase_ATP_BS"/>
</dbReference>
<dbReference type="Gene3D" id="3.30.200.20">
    <property type="entry name" value="Phosphorylase Kinase, domain 1"/>
    <property type="match status" value="1"/>
</dbReference>
<keyword evidence="6 14" id="KW-0547">Nucleotide-binding</keyword>
<dbReference type="PANTHER" id="PTHR45631:SF202">
    <property type="entry name" value="SENESCENCE-INDUCED RECEPTOR-LIKE SERINE_THREONINE-PROTEIN KINASE"/>
    <property type="match status" value="1"/>
</dbReference>
<evidence type="ECO:0000256" key="14">
    <source>
        <dbReference type="PROSITE-ProRule" id="PRU10141"/>
    </source>
</evidence>
<evidence type="ECO:0000256" key="4">
    <source>
        <dbReference type="ARBA" id="ARBA00022679"/>
    </source>
</evidence>
<dbReference type="EMBL" id="JANJYJ010000004">
    <property type="protein sequence ID" value="KAK3220070.1"/>
    <property type="molecule type" value="Genomic_DNA"/>
</dbReference>
<keyword evidence="13" id="KW-0479">Metal-binding</keyword>
<sequence length="385" mass="43538">MMKKKRKNTVFVPIVALVASFLVLISLSVFFWKHKGIRIKQGKTDANFFMTDSKTPNIGALNLKNPRFTYAEIVKMTNNFEMLLGEGSFGKVFHGYLDDDTEVAVKMLSESSRQGYDQFEAEVKLLLTVHHRNLTALYGYCDEGNHVGLIYECMANGNLKEHLRAESNEDILSWKGRLRIAVESAQGLEYLHYGCKPPRVHRDVKSENILLDKKFQAKIADFGLIKSFPGEGGTHVSTVVAGTFGYLDPEYFQSSRLTEKSDVYSFGVVLLEIITNRPVITNTDENSHIKQWVSFMLAQGDIKNIVDQRLHGDFDSNSAWKIVELAMHCVSTTSLRRPTMNHVVIVLKDCLAMEMARTDGQGNEPKDQHEMFTVYLNSEVAPLAR</sequence>
<dbReference type="PANTHER" id="PTHR45631">
    <property type="entry name" value="OS07G0107800 PROTEIN-RELATED"/>
    <property type="match status" value="1"/>
</dbReference>
<organism evidence="17 18">
    <name type="scientific">Dipteronia sinensis</name>
    <dbReference type="NCBI Taxonomy" id="43782"/>
    <lineage>
        <taxon>Eukaryota</taxon>
        <taxon>Viridiplantae</taxon>
        <taxon>Streptophyta</taxon>
        <taxon>Embryophyta</taxon>
        <taxon>Tracheophyta</taxon>
        <taxon>Spermatophyta</taxon>
        <taxon>Magnoliopsida</taxon>
        <taxon>eudicotyledons</taxon>
        <taxon>Gunneridae</taxon>
        <taxon>Pentapetalae</taxon>
        <taxon>rosids</taxon>
        <taxon>malvids</taxon>
        <taxon>Sapindales</taxon>
        <taxon>Sapindaceae</taxon>
        <taxon>Hippocastanoideae</taxon>
        <taxon>Acereae</taxon>
        <taxon>Dipteronia</taxon>
    </lineage>
</organism>
<keyword evidence="2" id="KW-0723">Serine/threonine-protein kinase</keyword>
<evidence type="ECO:0000256" key="3">
    <source>
        <dbReference type="ARBA" id="ARBA00022553"/>
    </source>
</evidence>
<keyword evidence="18" id="KW-1185">Reference proteome</keyword>
<evidence type="ECO:0000256" key="7">
    <source>
        <dbReference type="ARBA" id="ARBA00022777"/>
    </source>
</evidence>
<evidence type="ECO:0000313" key="18">
    <source>
        <dbReference type="Proteomes" id="UP001281410"/>
    </source>
</evidence>
<feature type="transmembrane region" description="Helical" evidence="15">
    <location>
        <begin position="12"/>
        <end position="32"/>
    </location>
</feature>
<dbReference type="SUPFAM" id="SSF56112">
    <property type="entry name" value="Protein kinase-like (PK-like)"/>
    <property type="match status" value="1"/>
</dbReference>
<dbReference type="GO" id="GO:0005524">
    <property type="term" value="F:ATP binding"/>
    <property type="evidence" value="ECO:0007669"/>
    <property type="project" value="UniProtKB-UniRule"/>
</dbReference>
<evidence type="ECO:0000256" key="1">
    <source>
        <dbReference type="ARBA" id="ARBA00004167"/>
    </source>
</evidence>
<dbReference type="FunFam" id="1.10.510.10:FF:000146">
    <property type="entry name" value="LRR receptor-like serine/threonine-protein kinase IOS1"/>
    <property type="match status" value="1"/>
</dbReference>
<dbReference type="GO" id="GO:0046872">
    <property type="term" value="F:metal ion binding"/>
    <property type="evidence" value="ECO:0007669"/>
    <property type="project" value="UniProtKB-KW"/>
</dbReference>
<evidence type="ECO:0000256" key="11">
    <source>
        <dbReference type="ARBA" id="ARBA00023170"/>
    </source>
</evidence>
<reference evidence="17" key="1">
    <citation type="journal article" date="2023" name="Plant J.">
        <title>Genome sequences and population genomics provide insights into the demographic history, inbreeding, and mutation load of two 'living fossil' tree species of Dipteronia.</title>
        <authorList>
            <person name="Feng Y."/>
            <person name="Comes H.P."/>
            <person name="Chen J."/>
            <person name="Zhu S."/>
            <person name="Lu R."/>
            <person name="Zhang X."/>
            <person name="Li P."/>
            <person name="Qiu J."/>
            <person name="Olsen K.M."/>
            <person name="Qiu Y."/>
        </authorList>
    </citation>
    <scope>NUCLEOTIDE SEQUENCE</scope>
    <source>
        <strain evidence="17">NBL</strain>
    </source>
</reference>
<keyword evidence="13" id="KW-0460">Magnesium</keyword>
<dbReference type="InterPro" id="IPR001245">
    <property type="entry name" value="Ser-Thr/Tyr_kinase_cat_dom"/>
</dbReference>
<evidence type="ECO:0000313" key="17">
    <source>
        <dbReference type="EMBL" id="KAK3220070.1"/>
    </source>
</evidence>
<evidence type="ECO:0000256" key="13">
    <source>
        <dbReference type="PIRSR" id="PIRSR000615-3"/>
    </source>
</evidence>
<keyword evidence="4" id="KW-0808">Transferase</keyword>
<evidence type="ECO:0000256" key="6">
    <source>
        <dbReference type="ARBA" id="ARBA00022741"/>
    </source>
</evidence>
<dbReference type="PROSITE" id="PS50011">
    <property type="entry name" value="PROTEIN_KINASE_DOM"/>
    <property type="match status" value="1"/>
</dbReference>